<keyword evidence="2" id="KW-1185">Reference proteome</keyword>
<sequence>MQQPQFVYYSVFSQSLFLSFHKSNLLYLNIHIFLSSSNTFRPKRIFLFPKRHNILLIHKSKVAFLIYKRGEAFFYLPLKHLFE</sequence>
<protein>
    <submittedName>
        <fullName evidence="1">Uncharacterized protein</fullName>
    </submittedName>
</protein>
<dbReference type="AlphaFoldDB" id="A0A9Q1M887"/>
<organism evidence="1 2">
    <name type="scientific">Anisodus acutangulus</name>
    <dbReference type="NCBI Taxonomy" id="402998"/>
    <lineage>
        <taxon>Eukaryota</taxon>
        <taxon>Viridiplantae</taxon>
        <taxon>Streptophyta</taxon>
        <taxon>Embryophyta</taxon>
        <taxon>Tracheophyta</taxon>
        <taxon>Spermatophyta</taxon>
        <taxon>Magnoliopsida</taxon>
        <taxon>eudicotyledons</taxon>
        <taxon>Gunneridae</taxon>
        <taxon>Pentapetalae</taxon>
        <taxon>asterids</taxon>
        <taxon>lamiids</taxon>
        <taxon>Solanales</taxon>
        <taxon>Solanaceae</taxon>
        <taxon>Solanoideae</taxon>
        <taxon>Hyoscyameae</taxon>
        <taxon>Anisodus</taxon>
    </lineage>
</organism>
<name>A0A9Q1M887_9SOLA</name>
<gene>
    <name evidence="1" type="ORF">K7X08_020200</name>
</gene>
<dbReference type="Proteomes" id="UP001152561">
    <property type="component" value="Unassembled WGS sequence"/>
</dbReference>
<dbReference type="EMBL" id="JAJAGQ010000009">
    <property type="protein sequence ID" value="KAJ8552807.1"/>
    <property type="molecule type" value="Genomic_DNA"/>
</dbReference>
<comment type="caution">
    <text evidence="1">The sequence shown here is derived from an EMBL/GenBank/DDBJ whole genome shotgun (WGS) entry which is preliminary data.</text>
</comment>
<evidence type="ECO:0000313" key="2">
    <source>
        <dbReference type="Proteomes" id="UP001152561"/>
    </source>
</evidence>
<reference evidence="2" key="1">
    <citation type="journal article" date="2023" name="Proc. Natl. Acad. Sci. U.S.A.">
        <title>Genomic and structural basis for evolution of tropane alkaloid biosynthesis.</title>
        <authorList>
            <person name="Wanga Y.-J."/>
            <person name="Taina T."/>
            <person name="Yua J.-Y."/>
            <person name="Lia J."/>
            <person name="Xua B."/>
            <person name="Chenc J."/>
            <person name="D'Auriad J.C."/>
            <person name="Huanga J.-P."/>
            <person name="Huanga S.-X."/>
        </authorList>
    </citation>
    <scope>NUCLEOTIDE SEQUENCE [LARGE SCALE GENOMIC DNA]</scope>
    <source>
        <strain evidence="2">cv. KIB-2019</strain>
    </source>
</reference>
<proteinExistence type="predicted"/>
<accession>A0A9Q1M887</accession>
<evidence type="ECO:0000313" key="1">
    <source>
        <dbReference type="EMBL" id="KAJ8552807.1"/>
    </source>
</evidence>